<evidence type="ECO:0000256" key="8">
    <source>
        <dbReference type="PIRSR" id="PIRSR601577-2"/>
    </source>
</evidence>
<gene>
    <name evidence="10" type="ORF">TELCIR_15718</name>
</gene>
<keyword evidence="6 8" id="KW-0482">Metalloprotease</keyword>
<dbReference type="Proteomes" id="UP000230423">
    <property type="component" value="Unassembled WGS sequence"/>
</dbReference>
<proteinExistence type="inferred from homology"/>
<dbReference type="Gene3D" id="3.90.132.10">
    <property type="entry name" value="Leishmanolysin , domain 2"/>
    <property type="match status" value="1"/>
</dbReference>
<dbReference type="OrthoDB" id="527990at2759"/>
<dbReference type="GO" id="GO:0016020">
    <property type="term" value="C:membrane"/>
    <property type="evidence" value="ECO:0007669"/>
    <property type="project" value="InterPro"/>
</dbReference>
<evidence type="ECO:0000256" key="1">
    <source>
        <dbReference type="ARBA" id="ARBA00005860"/>
    </source>
</evidence>
<evidence type="ECO:0000256" key="3">
    <source>
        <dbReference type="ARBA" id="ARBA00022723"/>
    </source>
</evidence>
<dbReference type="GO" id="GO:0007155">
    <property type="term" value="P:cell adhesion"/>
    <property type="evidence" value="ECO:0007669"/>
    <property type="project" value="InterPro"/>
</dbReference>
<evidence type="ECO:0000256" key="7">
    <source>
        <dbReference type="ARBA" id="ARBA00039717"/>
    </source>
</evidence>
<accession>A0A2G9TZQ1</accession>
<dbReference type="GO" id="GO:0046872">
    <property type="term" value="F:metal ion binding"/>
    <property type="evidence" value="ECO:0007669"/>
    <property type="project" value="UniProtKB-KW"/>
</dbReference>
<feature type="binding site" evidence="8">
    <location>
        <position position="80"/>
    </location>
    <ligand>
        <name>Zn(2+)</name>
        <dbReference type="ChEBI" id="CHEBI:29105"/>
        <note>catalytic</note>
    </ligand>
</feature>
<comment type="cofactor">
    <cofactor evidence="8 9">
        <name>Zn(2+)</name>
        <dbReference type="ChEBI" id="CHEBI:29105"/>
    </cofactor>
    <text evidence="8 9">Binds 1 zinc ion per subunit.</text>
</comment>
<dbReference type="GO" id="GO:0005737">
    <property type="term" value="C:cytoplasm"/>
    <property type="evidence" value="ECO:0007669"/>
    <property type="project" value="TreeGrafter"/>
</dbReference>
<organism evidence="10 11">
    <name type="scientific">Teladorsagia circumcincta</name>
    <name type="common">Brown stomach worm</name>
    <name type="synonym">Ostertagia circumcincta</name>
    <dbReference type="NCBI Taxonomy" id="45464"/>
    <lineage>
        <taxon>Eukaryota</taxon>
        <taxon>Metazoa</taxon>
        <taxon>Ecdysozoa</taxon>
        <taxon>Nematoda</taxon>
        <taxon>Chromadorea</taxon>
        <taxon>Rhabditida</taxon>
        <taxon>Rhabditina</taxon>
        <taxon>Rhabditomorpha</taxon>
        <taxon>Strongyloidea</taxon>
        <taxon>Trichostrongylidae</taxon>
        <taxon>Teladorsagia</taxon>
    </lineage>
</organism>
<dbReference type="AlphaFoldDB" id="A0A2G9TZQ1"/>
<dbReference type="EC" id="3.4.24.-" evidence="9"/>
<evidence type="ECO:0000256" key="4">
    <source>
        <dbReference type="ARBA" id="ARBA00022801"/>
    </source>
</evidence>
<evidence type="ECO:0000256" key="5">
    <source>
        <dbReference type="ARBA" id="ARBA00022833"/>
    </source>
</evidence>
<dbReference type="PANTHER" id="PTHR10942">
    <property type="entry name" value="LEISHMANOLYSIN-LIKE PEPTIDASE"/>
    <property type="match status" value="1"/>
</dbReference>
<keyword evidence="5 8" id="KW-0862">Zinc</keyword>
<evidence type="ECO:0000313" key="11">
    <source>
        <dbReference type="Proteomes" id="UP000230423"/>
    </source>
</evidence>
<keyword evidence="4 9" id="KW-0378">Hydrolase</keyword>
<feature type="non-terminal residue" evidence="10">
    <location>
        <position position="1"/>
    </location>
</feature>
<dbReference type="EMBL" id="KZ351761">
    <property type="protein sequence ID" value="PIO62710.1"/>
    <property type="molecule type" value="Genomic_DNA"/>
</dbReference>
<evidence type="ECO:0000313" key="10">
    <source>
        <dbReference type="EMBL" id="PIO62710.1"/>
    </source>
</evidence>
<sequence length="204" mass="23209">SSPFVTQSMDGYRVELFLIRFEEVGHSNSDVVVVIELVPRDVYMIVTPKVRKEVRKYFGCPTLEGAEIEDQGGPGTMGAHWEKRVLEVFGEIYVEATDTRCTYPGNMHYNNYSMETVCRDGRIHIKVQNSKFYPCYFPGQLIHIEKNVFRIGKVKAKIICPPCNELCSQCVPEQKIDQKIGDYPNLSAQTATFLSVTVVIVFLQ</sequence>
<dbReference type="GO" id="GO:0004222">
    <property type="term" value="F:metalloendopeptidase activity"/>
    <property type="evidence" value="ECO:0007669"/>
    <property type="project" value="UniProtKB-UniRule"/>
</dbReference>
<name>A0A2G9TZQ1_TELCI</name>
<keyword evidence="2 9" id="KW-0645">Protease</keyword>
<dbReference type="SUPFAM" id="SSF55486">
    <property type="entry name" value="Metalloproteases ('zincins'), catalytic domain"/>
    <property type="match status" value="1"/>
</dbReference>
<dbReference type="Pfam" id="PF01457">
    <property type="entry name" value="Peptidase_M8"/>
    <property type="match status" value="1"/>
</dbReference>
<dbReference type="PANTHER" id="PTHR10942:SF0">
    <property type="entry name" value="LEISHMANOLYSIN-LIKE PEPTIDASE"/>
    <property type="match status" value="1"/>
</dbReference>
<evidence type="ECO:0000256" key="2">
    <source>
        <dbReference type="ARBA" id="ARBA00022670"/>
    </source>
</evidence>
<reference evidence="10 11" key="1">
    <citation type="submission" date="2015-09" db="EMBL/GenBank/DDBJ databases">
        <title>Draft genome of the parasitic nematode Teladorsagia circumcincta isolate WARC Sus (inbred).</title>
        <authorList>
            <person name="Mitreva M."/>
        </authorList>
    </citation>
    <scope>NUCLEOTIDE SEQUENCE [LARGE SCALE GENOMIC DNA]</scope>
    <source>
        <strain evidence="10 11">S</strain>
    </source>
</reference>
<keyword evidence="11" id="KW-1185">Reference proteome</keyword>
<dbReference type="GO" id="GO:0006508">
    <property type="term" value="P:proteolysis"/>
    <property type="evidence" value="ECO:0007669"/>
    <property type="project" value="UniProtKB-KW"/>
</dbReference>
<protein>
    <recommendedName>
        <fullName evidence="7 9">Leishmanolysin-like peptidase</fullName>
        <ecNumber evidence="9">3.4.24.-</ecNumber>
    </recommendedName>
</protein>
<dbReference type="InterPro" id="IPR001577">
    <property type="entry name" value="Peptidase_M8"/>
</dbReference>
<comment type="similarity">
    <text evidence="1 9">Belongs to the peptidase M8 family.</text>
</comment>
<evidence type="ECO:0000256" key="6">
    <source>
        <dbReference type="ARBA" id="ARBA00023049"/>
    </source>
</evidence>
<evidence type="ECO:0000256" key="9">
    <source>
        <dbReference type="RuleBase" id="RU366077"/>
    </source>
</evidence>
<keyword evidence="3 8" id="KW-0479">Metal-binding</keyword>